<keyword evidence="9" id="KW-0732">Signal</keyword>
<name>A0ABW3GRD1_9FLAO</name>
<keyword evidence="4" id="KW-1134">Transmembrane beta strand</keyword>
<keyword evidence="5" id="KW-0812">Transmembrane</keyword>
<keyword evidence="3" id="KW-0813">Transport</keyword>
<evidence type="ECO:0000256" key="6">
    <source>
        <dbReference type="ARBA" id="ARBA00023136"/>
    </source>
</evidence>
<evidence type="ECO:0000256" key="5">
    <source>
        <dbReference type="ARBA" id="ARBA00022692"/>
    </source>
</evidence>
<sequence>MRSIKSFTLVTIVLCLGLQVQAQDTSIPSQWTLEACVRYAMDNNISIKQSRLNQENADISRSEAIGNYLPSLNGSISNSWNSGLTQNVTTGILENQTVRNLSANATVGLTLFDGLRNLRTFQKAKLEQLASQYSLQLMKDDIALFVANAYLQILVNKQQLAVLIEQNNVTKDQIELTRKTVEIGTAPEGDLLEIEATDADEEQQIIVAENNLRISKINLAQTLLLENYQNFDIADEEYDVPLTDILSNTPEEIVARAKQERYEVKVAEQDLEIAEKDIEIARSQLYPTLNGFVNYNTRESDRGRTVGGGIDPNEPTREIGIVEATGQTVVAPNFRVETAGPSSFFDQLSRNDGYTYGVQLNVPIFNGFTTRNQIKRAEVAAKRAEFQLDQTELDLEANVYQAYVDAQGSAKAYEAAIKAVESQELAFEYAQQRFEVGVSNAFELSQSKFRLTNAQNRLINAKYDYIFNLKVLELYFGIRVVEY</sequence>
<organism evidence="10 11">
    <name type="scientific">Psychroflexus salinarum</name>
    <dbReference type="NCBI Taxonomy" id="546024"/>
    <lineage>
        <taxon>Bacteria</taxon>
        <taxon>Pseudomonadati</taxon>
        <taxon>Bacteroidota</taxon>
        <taxon>Flavobacteriia</taxon>
        <taxon>Flavobacteriales</taxon>
        <taxon>Flavobacteriaceae</taxon>
        <taxon>Psychroflexus</taxon>
    </lineage>
</organism>
<feature type="chain" id="PRO_5046558061" evidence="9">
    <location>
        <begin position="23"/>
        <end position="483"/>
    </location>
</feature>
<evidence type="ECO:0000256" key="7">
    <source>
        <dbReference type="ARBA" id="ARBA00023237"/>
    </source>
</evidence>
<proteinExistence type="inferred from homology"/>
<evidence type="ECO:0000256" key="4">
    <source>
        <dbReference type="ARBA" id="ARBA00022452"/>
    </source>
</evidence>
<dbReference type="PANTHER" id="PTHR30026">
    <property type="entry name" value="OUTER MEMBRANE PROTEIN TOLC"/>
    <property type="match status" value="1"/>
</dbReference>
<dbReference type="PANTHER" id="PTHR30026:SF20">
    <property type="entry name" value="OUTER MEMBRANE PROTEIN TOLC"/>
    <property type="match status" value="1"/>
</dbReference>
<gene>
    <name evidence="10" type="ORF">ACFQ0R_03865</name>
</gene>
<evidence type="ECO:0000256" key="3">
    <source>
        <dbReference type="ARBA" id="ARBA00022448"/>
    </source>
</evidence>
<dbReference type="Gene3D" id="1.20.1600.10">
    <property type="entry name" value="Outer membrane efflux proteins (OEP)"/>
    <property type="match status" value="1"/>
</dbReference>
<dbReference type="Pfam" id="PF02321">
    <property type="entry name" value="OEP"/>
    <property type="match status" value="2"/>
</dbReference>
<dbReference type="Proteomes" id="UP001597049">
    <property type="component" value="Unassembled WGS sequence"/>
</dbReference>
<keyword evidence="11" id="KW-1185">Reference proteome</keyword>
<evidence type="ECO:0000256" key="2">
    <source>
        <dbReference type="ARBA" id="ARBA00007613"/>
    </source>
</evidence>
<dbReference type="EMBL" id="JBHTIV010000005">
    <property type="protein sequence ID" value="MFD0931730.1"/>
    <property type="molecule type" value="Genomic_DNA"/>
</dbReference>
<dbReference type="RefSeq" id="WP_379657060.1">
    <property type="nucleotide sequence ID" value="NZ_JBHTIV010000005.1"/>
</dbReference>
<keyword evidence="7" id="KW-0998">Cell outer membrane</keyword>
<feature type="signal peptide" evidence="9">
    <location>
        <begin position="1"/>
        <end position="22"/>
    </location>
</feature>
<dbReference type="InterPro" id="IPR003423">
    <property type="entry name" value="OMP_efflux"/>
</dbReference>
<keyword evidence="8" id="KW-0175">Coiled coil</keyword>
<evidence type="ECO:0000313" key="11">
    <source>
        <dbReference type="Proteomes" id="UP001597049"/>
    </source>
</evidence>
<comment type="caution">
    <text evidence="10">The sequence shown here is derived from an EMBL/GenBank/DDBJ whole genome shotgun (WGS) entry which is preliminary data.</text>
</comment>
<evidence type="ECO:0000313" key="10">
    <source>
        <dbReference type="EMBL" id="MFD0931730.1"/>
    </source>
</evidence>
<dbReference type="InterPro" id="IPR051906">
    <property type="entry name" value="TolC-like"/>
</dbReference>
<evidence type="ECO:0000256" key="1">
    <source>
        <dbReference type="ARBA" id="ARBA00004442"/>
    </source>
</evidence>
<protein>
    <submittedName>
        <fullName evidence="10">TolC family protein</fullName>
    </submittedName>
</protein>
<comment type="subcellular location">
    <subcellularLocation>
        <location evidence="1">Cell outer membrane</location>
    </subcellularLocation>
</comment>
<accession>A0ABW3GRD1</accession>
<keyword evidence="6" id="KW-0472">Membrane</keyword>
<evidence type="ECO:0000256" key="8">
    <source>
        <dbReference type="SAM" id="Coils"/>
    </source>
</evidence>
<comment type="similarity">
    <text evidence="2">Belongs to the outer membrane factor (OMF) (TC 1.B.17) family.</text>
</comment>
<reference evidence="11" key="1">
    <citation type="journal article" date="2019" name="Int. J. Syst. Evol. Microbiol.">
        <title>The Global Catalogue of Microorganisms (GCM) 10K type strain sequencing project: providing services to taxonomists for standard genome sequencing and annotation.</title>
        <authorList>
            <consortium name="The Broad Institute Genomics Platform"/>
            <consortium name="The Broad Institute Genome Sequencing Center for Infectious Disease"/>
            <person name="Wu L."/>
            <person name="Ma J."/>
        </authorList>
    </citation>
    <scope>NUCLEOTIDE SEQUENCE [LARGE SCALE GENOMIC DNA]</scope>
    <source>
        <strain evidence="11">CCUG 56752</strain>
    </source>
</reference>
<evidence type="ECO:0000256" key="9">
    <source>
        <dbReference type="SAM" id="SignalP"/>
    </source>
</evidence>
<dbReference type="SUPFAM" id="SSF56954">
    <property type="entry name" value="Outer membrane efflux proteins (OEP)"/>
    <property type="match status" value="1"/>
</dbReference>
<feature type="coiled-coil region" evidence="8">
    <location>
        <begin position="257"/>
        <end position="284"/>
    </location>
</feature>